<dbReference type="AlphaFoldDB" id="A0A345P877"/>
<evidence type="ECO:0000256" key="1">
    <source>
        <dbReference type="ARBA" id="ARBA00004571"/>
    </source>
</evidence>
<dbReference type="GO" id="GO:0015288">
    <property type="term" value="F:porin activity"/>
    <property type="evidence" value="ECO:0007669"/>
    <property type="project" value="UniProtKB-KW"/>
</dbReference>
<dbReference type="SUPFAM" id="SSF56935">
    <property type="entry name" value="Porins"/>
    <property type="match status" value="1"/>
</dbReference>
<accession>A0A345P877</accession>
<comment type="subunit">
    <text evidence="2">Homotrimer.</text>
</comment>
<dbReference type="OrthoDB" id="8957883at2"/>
<reference evidence="13 14" key="1">
    <citation type="submission" date="2018-07" db="EMBL/GenBank/DDBJ databases">
        <title>Genome sequencing of Moraxellaceae gen. HYN0046.</title>
        <authorList>
            <person name="Kim M."/>
            <person name="Yi H."/>
        </authorList>
    </citation>
    <scope>NUCLEOTIDE SEQUENCE [LARGE SCALE GENOMIC DNA]</scope>
    <source>
        <strain evidence="13 14">HYN0046</strain>
    </source>
</reference>
<dbReference type="PANTHER" id="PTHR34501:SF9">
    <property type="entry name" value="MAJOR OUTER MEMBRANE PROTEIN P.IA"/>
    <property type="match status" value="1"/>
</dbReference>
<feature type="signal peptide" evidence="11">
    <location>
        <begin position="1"/>
        <end position="24"/>
    </location>
</feature>
<evidence type="ECO:0000256" key="6">
    <source>
        <dbReference type="ARBA" id="ARBA00022729"/>
    </source>
</evidence>
<dbReference type="InterPro" id="IPR050298">
    <property type="entry name" value="Gram-neg_bact_OMP"/>
</dbReference>
<dbReference type="PRINTS" id="PR00182">
    <property type="entry name" value="ECOLNEIPORIN"/>
</dbReference>
<dbReference type="EMBL" id="CP031222">
    <property type="protein sequence ID" value="AXI03486.1"/>
    <property type="molecule type" value="Genomic_DNA"/>
</dbReference>
<dbReference type="InterPro" id="IPR023614">
    <property type="entry name" value="Porin_dom_sf"/>
</dbReference>
<keyword evidence="5" id="KW-0812">Transmembrane</keyword>
<keyword evidence="10" id="KW-0998">Cell outer membrane</keyword>
<evidence type="ECO:0000256" key="3">
    <source>
        <dbReference type="ARBA" id="ARBA00022448"/>
    </source>
</evidence>
<keyword evidence="8" id="KW-0626">Porin</keyword>
<gene>
    <name evidence="13" type="ORF">HYN46_11940</name>
</gene>
<feature type="domain" description="Porin" evidence="12">
    <location>
        <begin position="12"/>
        <end position="334"/>
    </location>
</feature>
<dbReference type="InterPro" id="IPR001702">
    <property type="entry name" value="Porin_Gram-ve"/>
</dbReference>
<keyword evidence="14" id="KW-1185">Reference proteome</keyword>
<keyword evidence="4" id="KW-1134">Transmembrane beta strand</keyword>
<proteinExistence type="predicted"/>
<dbReference type="GO" id="GO:0046930">
    <property type="term" value="C:pore complex"/>
    <property type="evidence" value="ECO:0007669"/>
    <property type="project" value="UniProtKB-KW"/>
</dbReference>
<evidence type="ECO:0000256" key="8">
    <source>
        <dbReference type="ARBA" id="ARBA00023114"/>
    </source>
</evidence>
<dbReference type="PANTHER" id="PTHR34501">
    <property type="entry name" value="PROTEIN YDDL-RELATED"/>
    <property type="match status" value="1"/>
</dbReference>
<protein>
    <submittedName>
        <fullName evidence="13">Porin</fullName>
    </submittedName>
</protein>
<dbReference type="Gene3D" id="2.40.160.10">
    <property type="entry name" value="Porin"/>
    <property type="match status" value="1"/>
</dbReference>
<organism evidence="13 14">
    <name type="scientific">Aquirhabdus parva</name>
    <dbReference type="NCBI Taxonomy" id="2283318"/>
    <lineage>
        <taxon>Bacteria</taxon>
        <taxon>Pseudomonadati</taxon>
        <taxon>Pseudomonadota</taxon>
        <taxon>Gammaproteobacteria</taxon>
        <taxon>Moraxellales</taxon>
        <taxon>Moraxellaceae</taxon>
        <taxon>Aquirhabdus</taxon>
    </lineage>
</organism>
<dbReference type="GO" id="GO:0034220">
    <property type="term" value="P:monoatomic ion transmembrane transport"/>
    <property type="evidence" value="ECO:0007669"/>
    <property type="project" value="InterPro"/>
</dbReference>
<dbReference type="Proteomes" id="UP000253940">
    <property type="component" value="Chromosome"/>
</dbReference>
<evidence type="ECO:0000256" key="9">
    <source>
        <dbReference type="ARBA" id="ARBA00023136"/>
    </source>
</evidence>
<evidence type="ECO:0000256" key="10">
    <source>
        <dbReference type="ARBA" id="ARBA00023237"/>
    </source>
</evidence>
<dbReference type="CDD" id="cd00342">
    <property type="entry name" value="gram_neg_porins"/>
    <property type="match status" value="1"/>
</dbReference>
<evidence type="ECO:0000313" key="14">
    <source>
        <dbReference type="Proteomes" id="UP000253940"/>
    </source>
</evidence>
<comment type="subcellular location">
    <subcellularLocation>
        <location evidence="1">Cell outer membrane</location>
        <topology evidence="1">Multi-pass membrane protein</topology>
    </subcellularLocation>
</comment>
<keyword evidence="7" id="KW-0406">Ion transport</keyword>
<evidence type="ECO:0000256" key="5">
    <source>
        <dbReference type="ARBA" id="ARBA00022692"/>
    </source>
</evidence>
<evidence type="ECO:0000256" key="4">
    <source>
        <dbReference type="ARBA" id="ARBA00022452"/>
    </source>
</evidence>
<evidence type="ECO:0000256" key="7">
    <source>
        <dbReference type="ARBA" id="ARBA00023065"/>
    </source>
</evidence>
<evidence type="ECO:0000256" key="11">
    <source>
        <dbReference type="SAM" id="SignalP"/>
    </source>
</evidence>
<sequence length="368" mass="39690">MKFMNIPLAALTCTAVLGSSNASADLTVTSGNATLKAFGLIDTGLVAVTHTGDGHQIKTDTTDGILSASGLGLGGSYDFGSGFKAIVNLQASFSPSRLQIPTNHELFSRNAYAGLESPWGTFTLGKQWDFNDDWFFGTVFKGGYNTGAIFKFSEFDAISELYRNTVKYTSPEISGLQVGAMYGLNDYRKLEQAGSMYSLGVKYTSGPLMVGLTHNHEEDTGVDENYTGNRYLLTTLGSSYNWGWINGRLGLTYADISGPAKLQSIGAMSARKAYAVEVGVDYPFTSAFTGSANVIYRDNTTLSNQTLMYRLSGEYKISKPLSLTANLAYLHNQGGATESFVNTHADFVGGGYPNQNQMSTAVGVRYRF</sequence>
<keyword evidence="9" id="KW-0472">Membrane</keyword>
<keyword evidence="6 11" id="KW-0732">Signal</keyword>
<keyword evidence="3" id="KW-0813">Transport</keyword>
<evidence type="ECO:0000259" key="12">
    <source>
        <dbReference type="Pfam" id="PF13609"/>
    </source>
</evidence>
<name>A0A345P877_9GAMM</name>
<evidence type="ECO:0000313" key="13">
    <source>
        <dbReference type="EMBL" id="AXI03486.1"/>
    </source>
</evidence>
<dbReference type="InterPro" id="IPR033900">
    <property type="entry name" value="Gram_neg_porin_domain"/>
</dbReference>
<dbReference type="GO" id="GO:0009279">
    <property type="term" value="C:cell outer membrane"/>
    <property type="evidence" value="ECO:0007669"/>
    <property type="project" value="UniProtKB-SubCell"/>
</dbReference>
<evidence type="ECO:0000256" key="2">
    <source>
        <dbReference type="ARBA" id="ARBA00011233"/>
    </source>
</evidence>
<feature type="chain" id="PRO_5016855663" evidence="11">
    <location>
        <begin position="25"/>
        <end position="368"/>
    </location>
</feature>
<dbReference type="Pfam" id="PF13609">
    <property type="entry name" value="Porin_4"/>
    <property type="match status" value="1"/>
</dbReference>
<dbReference type="KEGG" id="mbah:HYN46_11940"/>